<keyword evidence="6 8" id="KW-0413">Isomerase</keyword>
<evidence type="ECO:0000256" key="3">
    <source>
        <dbReference type="ARBA" id="ARBA00013080"/>
    </source>
</evidence>
<dbReference type="PROSITE" id="PS01326">
    <property type="entry name" value="DAP_EPIMERASE"/>
    <property type="match status" value="1"/>
</dbReference>
<dbReference type="EMBL" id="JACIFF010000001">
    <property type="protein sequence ID" value="MBB4077750.1"/>
    <property type="molecule type" value="Genomic_DNA"/>
</dbReference>
<dbReference type="EC" id="5.1.1.7" evidence="3 8"/>
<dbReference type="PANTHER" id="PTHR31689:SF0">
    <property type="entry name" value="DIAMINOPIMELATE EPIMERASE"/>
    <property type="match status" value="1"/>
</dbReference>
<evidence type="ECO:0000256" key="8">
    <source>
        <dbReference type="HAMAP-Rule" id="MF_00197"/>
    </source>
</evidence>
<protein>
    <recommendedName>
        <fullName evidence="3 8">Diaminopimelate epimerase</fullName>
        <shortName evidence="8">DAP epimerase</shortName>
        <ecNumber evidence="3 8">5.1.1.7</ecNumber>
    </recommendedName>
    <alternativeName>
        <fullName evidence="8">PLP-independent amino acid racemase</fullName>
    </alternativeName>
</protein>
<gene>
    <name evidence="8" type="primary">dapF</name>
    <name evidence="10" type="ORF">GGR28_000351</name>
</gene>
<comment type="catalytic activity">
    <reaction evidence="7 8">
        <text>(2S,6S)-2,6-diaminopimelate = meso-2,6-diaminopimelate</text>
        <dbReference type="Rhea" id="RHEA:15393"/>
        <dbReference type="ChEBI" id="CHEBI:57609"/>
        <dbReference type="ChEBI" id="CHEBI:57791"/>
        <dbReference type="EC" id="5.1.1.7"/>
    </reaction>
</comment>
<comment type="subcellular location">
    <subcellularLocation>
        <location evidence="8">Cytoplasm</location>
    </subcellularLocation>
</comment>
<feature type="binding site" evidence="8">
    <location>
        <position position="67"/>
    </location>
    <ligand>
        <name>substrate</name>
    </ligand>
</feature>
<sequence>MEINFRKYQGAGNDFILLDDRGGTLVDKLDRPTIARLCDRHFGIGADGLMLLRQADAEYDFEMVYFNADGGRSTMCGNGGRCIVRFAADLGIDREVYKFLAVDGPHEATVTPAGEVSLEMNDVTEIRELDGDLVLDTGSPHYLKFVDDLDDVDVVTNGRTIRQSPLFREAGINVNFVRETPEGLELATYERGVENETLACGTGVTAAVVGHLHRRGGTTDGPFRIKVRAKGGNLSVTGERYGTQYRHLRLIGPAELVFEGTFTI</sequence>
<evidence type="ECO:0000256" key="7">
    <source>
        <dbReference type="ARBA" id="ARBA00051712"/>
    </source>
</evidence>
<comment type="caution">
    <text evidence="8">Lacks conserved residue(s) required for the propagation of feature annotation.</text>
</comment>
<comment type="function">
    <text evidence="8">Catalyzes the stereoinversion of LL-2,6-diaminopimelate (L,L-DAP) to meso-diaminopimelate (meso-DAP), a precursor of L-lysine and an essential component of the bacterial peptidoglycan.</text>
</comment>
<dbReference type="InterPro" id="IPR001653">
    <property type="entry name" value="DAP_epimerase_DapF"/>
</dbReference>
<comment type="subunit">
    <text evidence="8">Homodimer.</text>
</comment>
<feature type="active site" evidence="9">
    <location>
        <position position="76"/>
    </location>
</feature>
<feature type="binding site" evidence="8">
    <location>
        <begin position="190"/>
        <end position="191"/>
    </location>
    <ligand>
        <name>substrate</name>
    </ligand>
</feature>
<feature type="binding site" evidence="8">
    <location>
        <position position="173"/>
    </location>
    <ligand>
        <name>substrate</name>
    </ligand>
</feature>
<comment type="similarity">
    <text evidence="2 8">Belongs to the diaminopimelate epimerase family.</text>
</comment>
<dbReference type="GO" id="GO:0009089">
    <property type="term" value="P:lysine biosynthetic process via diaminopimelate"/>
    <property type="evidence" value="ECO:0007669"/>
    <property type="project" value="UniProtKB-UniRule"/>
</dbReference>
<feature type="binding site" evidence="8">
    <location>
        <begin position="77"/>
        <end position="78"/>
    </location>
    <ligand>
        <name>substrate</name>
    </ligand>
</feature>
<evidence type="ECO:0000256" key="6">
    <source>
        <dbReference type="ARBA" id="ARBA00023235"/>
    </source>
</evidence>
<reference evidence="10 11" key="1">
    <citation type="submission" date="2020-08" db="EMBL/GenBank/DDBJ databases">
        <title>Genomic Encyclopedia of Type Strains, Phase IV (KMG-IV): sequencing the most valuable type-strain genomes for metagenomic binning, comparative biology and taxonomic classification.</title>
        <authorList>
            <person name="Goeker M."/>
        </authorList>
    </citation>
    <scope>NUCLEOTIDE SEQUENCE [LARGE SCALE GENOMIC DNA]</scope>
    <source>
        <strain evidence="10 11">DSM 105137</strain>
    </source>
</reference>
<dbReference type="GO" id="GO:0005829">
    <property type="term" value="C:cytosol"/>
    <property type="evidence" value="ECO:0007669"/>
    <property type="project" value="TreeGrafter"/>
</dbReference>
<dbReference type="PANTHER" id="PTHR31689">
    <property type="entry name" value="DIAMINOPIMELATE EPIMERASE, CHLOROPLASTIC"/>
    <property type="match status" value="1"/>
</dbReference>
<name>A0A840DXU0_9BACT</name>
<dbReference type="HAMAP" id="MF_00197">
    <property type="entry name" value="DAP_epimerase"/>
    <property type="match status" value="1"/>
</dbReference>
<feature type="active site" description="Proton donor" evidence="8">
    <location>
        <position position="76"/>
    </location>
</feature>
<dbReference type="Gene3D" id="3.10.310.10">
    <property type="entry name" value="Diaminopimelate Epimerase, Chain A, domain 1"/>
    <property type="match status" value="2"/>
</dbReference>
<dbReference type="GO" id="GO:0008837">
    <property type="term" value="F:diaminopimelate epimerase activity"/>
    <property type="evidence" value="ECO:0007669"/>
    <property type="project" value="UniProtKB-UniRule"/>
</dbReference>
<proteinExistence type="inferred from homology"/>
<evidence type="ECO:0000313" key="10">
    <source>
        <dbReference type="EMBL" id="MBB4077750.1"/>
    </source>
</evidence>
<evidence type="ECO:0000256" key="4">
    <source>
        <dbReference type="ARBA" id="ARBA00022605"/>
    </source>
</evidence>
<dbReference type="AlphaFoldDB" id="A0A840DXU0"/>
<evidence type="ECO:0000313" key="11">
    <source>
        <dbReference type="Proteomes" id="UP000576209"/>
    </source>
</evidence>
<dbReference type="SUPFAM" id="SSF54506">
    <property type="entry name" value="Diaminopimelate epimerase-like"/>
    <property type="match status" value="2"/>
</dbReference>
<evidence type="ECO:0000256" key="9">
    <source>
        <dbReference type="PROSITE-ProRule" id="PRU10125"/>
    </source>
</evidence>
<comment type="caution">
    <text evidence="10">The sequence shown here is derived from an EMBL/GenBank/DDBJ whole genome shotgun (WGS) entry which is preliminary data.</text>
</comment>
<dbReference type="InterPro" id="IPR018510">
    <property type="entry name" value="DAP_epimerase_AS"/>
</dbReference>
<keyword evidence="4 8" id="KW-0028">Amino-acid biosynthesis</keyword>
<organism evidence="10 11">
    <name type="scientific">Neolewinella aquimaris</name>
    <dbReference type="NCBI Taxonomy" id="1835722"/>
    <lineage>
        <taxon>Bacteria</taxon>
        <taxon>Pseudomonadati</taxon>
        <taxon>Bacteroidota</taxon>
        <taxon>Saprospiria</taxon>
        <taxon>Saprospirales</taxon>
        <taxon>Lewinellaceae</taxon>
        <taxon>Neolewinella</taxon>
    </lineage>
</organism>
<feature type="site" description="Could be important to modulate the pK values of the two catalytic cysteine residues" evidence="8">
    <location>
        <position position="141"/>
    </location>
</feature>
<evidence type="ECO:0000256" key="5">
    <source>
        <dbReference type="ARBA" id="ARBA00023154"/>
    </source>
</evidence>
<dbReference type="RefSeq" id="WP_183493992.1">
    <property type="nucleotide sequence ID" value="NZ_JACIFF010000001.1"/>
</dbReference>
<comment type="pathway">
    <text evidence="1 8">Amino-acid biosynthesis; L-lysine biosynthesis via DAP pathway; DL-2,6-diaminopimelate from LL-2,6-diaminopimelate: step 1/1.</text>
</comment>
<feature type="binding site" evidence="8">
    <location>
        <begin position="201"/>
        <end position="202"/>
    </location>
    <ligand>
        <name>substrate</name>
    </ligand>
</feature>
<feature type="binding site" evidence="8">
    <location>
        <position position="13"/>
    </location>
    <ligand>
        <name>substrate</name>
    </ligand>
</feature>
<dbReference type="Pfam" id="PF01678">
    <property type="entry name" value="DAP_epimerase"/>
    <property type="match status" value="2"/>
</dbReference>
<feature type="active site" description="Proton acceptor" evidence="8">
    <location>
        <position position="200"/>
    </location>
</feature>
<keyword evidence="11" id="KW-1185">Reference proteome</keyword>
<accession>A0A840DXU0</accession>
<dbReference type="UniPathway" id="UPA00034">
    <property type="reaction ID" value="UER00025"/>
</dbReference>
<dbReference type="NCBIfam" id="TIGR00652">
    <property type="entry name" value="DapF"/>
    <property type="match status" value="1"/>
</dbReference>
<evidence type="ECO:0000256" key="2">
    <source>
        <dbReference type="ARBA" id="ARBA00010219"/>
    </source>
</evidence>
<keyword evidence="5 8" id="KW-0457">Lysine biosynthesis</keyword>
<feature type="site" description="Could be important to modulate the pK values of the two catalytic cysteine residues" evidence="8">
    <location>
        <position position="190"/>
    </location>
</feature>
<keyword evidence="8" id="KW-0963">Cytoplasm</keyword>
<dbReference type="Proteomes" id="UP000576209">
    <property type="component" value="Unassembled WGS sequence"/>
</dbReference>
<evidence type="ECO:0000256" key="1">
    <source>
        <dbReference type="ARBA" id="ARBA00005196"/>
    </source>
</evidence>